<dbReference type="FunFam" id="3.30.565.10:FF:000006">
    <property type="entry name" value="Sensor histidine kinase WalK"/>
    <property type="match status" value="1"/>
</dbReference>
<dbReference type="InterPro" id="IPR038318">
    <property type="entry name" value="KdpD_sf"/>
</dbReference>
<dbReference type="PRINTS" id="PR00344">
    <property type="entry name" value="BCTRLSENSOR"/>
</dbReference>
<dbReference type="Gene3D" id="3.40.50.300">
    <property type="entry name" value="P-loop containing nucleotide triphosphate hydrolases"/>
    <property type="match status" value="1"/>
</dbReference>
<dbReference type="Gene3D" id="3.30.565.10">
    <property type="entry name" value="Histidine kinase-like ATPase, C-terminal domain"/>
    <property type="match status" value="1"/>
</dbReference>
<dbReference type="PROSITE" id="PS50109">
    <property type="entry name" value="HIS_KIN"/>
    <property type="match status" value="1"/>
</dbReference>
<evidence type="ECO:0000256" key="9">
    <source>
        <dbReference type="ARBA" id="ARBA00022840"/>
    </source>
</evidence>
<dbReference type="InterPro" id="IPR036097">
    <property type="entry name" value="HisK_dim/P_sf"/>
</dbReference>
<comment type="subcellular location">
    <subcellularLocation>
        <location evidence="2">Membrane</location>
        <topology evidence="2">Multi-pass membrane protein</topology>
    </subcellularLocation>
</comment>
<proteinExistence type="predicted"/>
<feature type="domain" description="Histidine kinase" evidence="14">
    <location>
        <begin position="678"/>
        <end position="895"/>
    </location>
</feature>
<keyword evidence="9" id="KW-0067">ATP-binding</keyword>
<evidence type="ECO:0000256" key="1">
    <source>
        <dbReference type="ARBA" id="ARBA00000085"/>
    </source>
</evidence>
<sequence length="901" mass="100410">MIRKNKRKVIVALDFKNQGPADERKQGTLKIFFGYAAGVGKTYAMLKAAHRASEQGQDVVVGYIERHTRPDTLALLDGLEQLPNKTVNYKGIQLKEFDLDAALKRHPQIMLVDELAHSNAAGCRHTKRYQDVEELLRAGINVYTTINVQHLESLNDLVASITQVAVSERIPDSVFDSADQVELVDIEPDDLIIRLQSGKVYRKDQANRALDHFFSKENLAALREIALRRTADRLSRNAQKEGNERAAKAGEHILVCLSASPSNAKVVRTAARMAEAFHSGFTALFVETSETKELKGESLKRLRDNMRLAEQLGAQITTVYGDEPAVQIAEYARVSGITKIVVGRTNHNTVAGVRDRTLSDKLANLANDIDIYIIPDSQPLYKKKFSLFRKDEEEKFRWVDLLKTLLIISGATLIGFGFYSLGLREANIITVYILGVLLTAVCTHGHLCGVIASLCSVVLFNYFFTVPRFSLVAADPDYPVTFFIMLIASIMSCTLASRVRKQARQSSQRAYYMELLMNSSQKMQQGRDEQETIELAAEQVSKLLNRPILYALAGKGGDLSFQATPKTKAGELLGSMTAEEQGVADWVAKNNKHAGAGTNTLSHAQNLYLAIRGSQEVMGVIGIPARFYPPLEAFEKNVMVSLLNECGMTLERRRLRAEKQAVEMETQRERLRSNLLRAISHDLRTPLTSISGNATILMEKSISLKEEERQEMYNAIYDDSMWLVNLTENLLSITRIENGTMQLQIEAELLDEVFQEALAHVDRQSKQHDISVNLSDDLLMAKMDVRLIVQVIINIVNNAIKYTPVGSHIRLSAEKQDDMVRISISDDGQGISGEAKKHLFDMFYTAGIGKPDNRRGLGLGLGLCKSIIDAHGGTIGVEDNIPQGSVFYFTLPLEEVSLQYE</sequence>
<feature type="transmembrane region" description="Helical" evidence="13">
    <location>
        <begin position="398"/>
        <end position="419"/>
    </location>
</feature>
<dbReference type="OrthoDB" id="9806130at2"/>
<protein>
    <recommendedName>
        <fullName evidence="3">histidine kinase</fullName>
        <ecNumber evidence="3">2.7.13.3</ecNumber>
    </recommendedName>
</protein>
<dbReference type="SMART" id="SM00387">
    <property type="entry name" value="HATPase_c"/>
    <property type="match status" value="1"/>
</dbReference>
<evidence type="ECO:0000256" key="10">
    <source>
        <dbReference type="ARBA" id="ARBA00022989"/>
    </source>
</evidence>
<comment type="catalytic activity">
    <reaction evidence="1">
        <text>ATP + protein L-histidine = ADP + protein N-phospho-L-histidine.</text>
        <dbReference type="EC" id="2.7.13.3"/>
    </reaction>
</comment>
<dbReference type="PANTHER" id="PTHR45569">
    <property type="entry name" value="SENSOR PROTEIN KDPD"/>
    <property type="match status" value="1"/>
</dbReference>
<dbReference type="Gene3D" id="1.10.287.130">
    <property type="match status" value="1"/>
</dbReference>
<evidence type="ECO:0000256" key="6">
    <source>
        <dbReference type="ARBA" id="ARBA00022692"/>
    </source>
</evidence>
<dbReference type="Pfam" id="PF02702">
    <property type="entry name" value="KdpD"/>
    <property type="match status" value="1"/>
</dbReference>
<dbReference type="GO" id="GO:0005886">
    <property type="term" value="C:plasma membrane"/>
    <property type="evidence" value="ECO:0007669"/>
    <property type="project" value="TreeGrafter"/>
</dbReference>
<name>A0A3E3K383_9FIRM</name>
<accession>A0A3E3K383</accession>
<keyword evidence="4" id="KW-0597">Phosphoprotein</keyword>
<keyword evidence="7" id="KW-0547">Nucleotide-binding</keyword>
<evidence type="ECO:0000313" key="16">
    <source>
        <dbReference type="Proteomes" id="UP000261080"/>
    </source>
</evidence>
<dbReference type="InterPro" id="IPR006016">
    <property type="entry name" value="UspA"/>
</dbReference>
<dbReference type="CDD" id="cd00082">
    <property type="entry name" value="HisKA"/>
    <property type="match status" value="1"/>
</dbReference>
<dbReference type="EC" id="2.7.13.3" evidence="3"/>
<evidence type="ECO:0000259" key="14">
    <source>
        <dbReference type="PROSITE" id="PS50109"/>
    </source>
</evidence>
<dbReference type="Gene3D" id="3.30.450.40">
    <property type="match status" value="1"/>
</dbReference>
<dbReference type="InterPro" id="IPR036890">
    <property type="entry name" value="HATPase_C_sf"/>
</dbReference>
<dbReference type="Pfam" id="PF13493">
    <property type="entry name" value="DUF4118"/>
    <property type="match status" value="1"/>
</dbReference>
<keyword evidence="5" id="KW-0808">Transferase</keyword>
<evidence type="ECO:0000313" key="15">
    <source>
        <dbReference type="EMBL" id="RGE87993.1"/>
    </source>
</evidence>
<evidence type="ECO:0000256" key="2">
    <source>
        <dbReference type="ARBA" id="ARBA00004141"/>
    </source>
</evidence>
<evidence type="ECO:0000256" key="3">
    <source>
        <dbReference type="ARBA" id="ARBA00012438"/>
    </source>
</evidence>
<dbReference type="InterPro" id="IPR003852">
    <property type="entry name" value="Sig_transdc_His_kinase_KdpD_N"/>
</dbReference>
<feature type="transmembrane region" description="Helical" evidence="13">
    <location>
        <begin position="480"/>
        <end position="499"/>
    </location>
</feature>
<dbReference type="EMBL" id="QVLX01000003">
    <property type="protein sequence ID" value="RGE87993.1"/>
    <property type="molecule type" value="Genomic_DNA"/>
</dbReference>
<reference evidence="15 16" key="1">
    <citation type="submission" date="2018-08" db="EMBL/GenBank/DDBJ databases">
        <title>A genome reference for cultivated species of the human gut microbiota.</title>
        <authorList>
            <person name="Zou Y."/>
            <person name="Xue W."/>
            <person name="Luo G."/>
        </authorList>
    </citation>
    <scope>NUCLEOTIDE SEQUENCE [LARGE SCALE GENOMIC DNA]</scope>
    <source>
        <strain evidence="15 16">AF37-2AT</strain>
    </source>
</reference>
<evidence type="ECO:0000256" key="11">
    <source>
        <dbReference type="ARBA" id="ARBA00023012"/>
    </source>
</evidence>
<dbReference type="SUPFAM" id="SSF55874">
    <property type="entry name" value="ATPase domain of HSP90 chaperone/DNA topoisomerase II/histidine kinase"/>
    <property type="match status" value="1"/>
</dbReference>
<dbReference type="GO" id="GO:0000155">
    <property type="term" value="F:phosphorelay sensor kinase activity"/>
    <property type="evidence" value="ECO:0007669"/>
    <property type="project" value="InterPro"/>
</dbReference>
<evidence type="ECO:0000256" key="8">
    <source>
        <dbReference type="ARBA" id="ARBA00022777"/>
    </source>
</evidence>
<dbReference type="SUPFAM" id="SSF52540">
    <property type="entry name" value="P-loop containing nucleoside triphosphate hydrolases"/>
    <property type="match status" value="1"/>
</dbReference>
<dbReference type="AlphaFoldDB" id="A0A3E3K383"/>
<dbReference type="InterPro" id="IPR029016">
    <property type="entry name" value="GAF-like_dom_sf"/>
</dbReference>
<keyword evidence="11" id="KW-0902">Two-component regulatory system</keyword>
<dbReference type="Pfam" id="PF00582">
    <property type="entry name" value="Usp"/>
    <property type="match status" value="1"/>
</dbReference>
<dbReference type="InterPro" id="IPR003594">
    <property type="entry name" value="HATPase_dom"/>
</dbReference>
<keyword evidence="6 13" id="KW-0812">Transmembrane</keyword>
<dbReference type="CDD" id="cd00075">
    <property type="entry name" value="HATPase"/>
    <property type="match status" value="1"/>
</dbReference>
<keyword evidence="10 13" id="KW-1133">Transmembrane helix</keyword>
<dbReference type="SMART" id="SM00388">
    <property type="entry name" value="HisKA"/>
    <property type="match status" value="1"/>
</dbReference>
<dbReference type="SUPFAM" id="SSF52402">
    <property type="entry name" value="Adenine nucleotide alpha hydrolases-like"/>
    <property type="match status" value="1"/>
</dbReference>
<evidence type="ECO:0000256" key="4">
    <source>
        <dbReference type="ARBA" id="ARBA00022553"/>
    </source>
</evidence>
<gene>
    <name evidence="15" type="ORF">DW016_07780</name>
</gene>
<evidence type="ECO:0000256" key="12">
    <source>
        <dbReference type="ARBA" id="ARBA00023136"/>
    </source>
</evidence>
<dbReference type="PANTHER" id="PTHR45569:SF1">
    <property type="entry name" value="SENSOR PROTEIN KDPD"/>
    <property type="match status" value="1"/>
</dbReference>
<dbReference type="InterPro" id="IPR025201">
    <property type="entry name" value="KdpD_TM"/>
</dbReference>
<keyword evidence="16" id="KW-1185">Reference proteome</keyword>
<dbReference type="SUPFAM" id="SSF47384">
    <property type="entry name" value="Homodimeric domain of signal transducing histidine kinase"/>
    <property type="match status" value="1"/>
</dbReference>
<evidence type="ECO:0000256" key="5">
    <source>
        <dbReference type="ARBA" id="ARBA00022679"/>
    </source>
</evidence>
<dbReference type="Pfam" id="PF00512">
    <property type="entry name" value="HisKA"/>
    <property type="match status" value="1"/>
</dbReference>
<dbReference type="GO" id="GO:0005524">
    <property type="term" value="F:ATP binding"/>
    <property type="evidence" value="ECO:0007669"/>
    <property type="project" value="UniProtKB-KW"/>
</dbReference>
<dbReference type="Proteomes" id="UP000261080">
    <property type="component" value="Unassembled WGS sequence"/>
</dbReference>
<comment type="caution">
    <text evidence="15">The sequence shown here is derived from an EMBL/GenBank/DDBJ whole genome shotgun (WGS) entry which is preliminary data.</text>
</comment>
<evidence type="ECO:0000256" key="7">
    <source>
        <dbReference type="ARBA" id="ARBA00022741"/>
    </source>
</evidence>
<feature type="transmembrane region" description="Helical" evidence="13">
    <location>
        <begin position="431"/>
        <end position="460"/>
    </location>
</feature>
<keyword evidence="12 13" id="KW-0472">Membrane</keyword>
<evidence type="ECO:0000256" key="13">
    <source>
        <dbReference type="SAM" id="Phobius"/>
    </source>
</evidence>
<dbReference type="FunFam" id="3.40.50.300:FF:000483">
    <property type="entry name" value="Sensor histidine kinase KdpD"/>
    <property type="match status" value="1"/>
</dbReference>
<dbReference type="Gene3D" id="1.20.120.620">
    <property type="entry name" value="Backbone structure of the membrane domain of e. Coli histidine kinase receptor kdpd"/>
    <property type="match status" value="1"/>
</dbReference>
<dbReference type="InterPro" id="IPR027417">
    <property type="entry name" value="P-loop_NTPase"/>
</dbReference>
<dbReference type="GO" id="GO:0005737">
    <property type="term" value="C:cytoplasm"/>
    <property type="evidence" value="ECO:0007669"/>
    <property type="project" value="UniProtKB-ARBA"/>
</dbReference>
<dbReference type="InterPro" id="IPR014729">
    <property type="entry name" value="Rossmann-like_a/b/a_fold"/>
</dbReference>
<dbReference type="InterPro" id="IPR003661">
    <property type="entry name" value="HisK_dim/P_dom"/>
</dbReference>
<keyword evidence="8 15" id="KW-0418">Kinase</keyword>
<dbReference type="Pfam" id="PF02518">
    <property type="entry name" value="HATPase_c"/>
    <property type="match status" value="1"/>
</dbReference>
<dbReference type="InterPro" id="IPR052023">
    <property type="entry name" value="Histidine_kinase_KdpD"/>
</dbReference>
<dbReference type="InterPro" id="IPR005467">
    <property type="entry name" value="His_kinase_dom"/>
</dbReference>
<dbReference type="InterPro" id="IPR004358">
    <property type="entry name" value="Sig_transdc_His_kin-like_C"/>
</dbReference>
<dbReference type="Gene3D" id="3.40.50.620">
    <property type="entry name" value="HUPs"/>
    <property type="match status" value="1"/>
</dbReference>
<organism evidence="15 16">
    <name type="scientific">Sellimonas intestinalis</name>
    <dbReference type="NCBI Taxonomy" id="1653434"/>
    <lineage>
        <taxon>Bacteria</taxon>
        <taxon>Bacillati</taxon>
        <taxon>Bacillota</taxon>
        <taxon>Clostridia</taxon>
        <taxon>Lachnospirales</taxon>
        <taxon>Lachnospiraceae</taxon>
        <taxon>Sellimonas</taxon>
    </lineage>
</organism>
<dbReference type="CDD" id="cd01987">
    <property type="entry name" value="USP_KdpD-like"/>
    <property type="match status" value="1"/>
</dbReference>